<dbReference type="EMBL" id="BK059102">
    <property type="protein sequence ID" value="DAE30162.1"/>
    <property type="molecule type" value="Genomic_DNA"/>
</dbReference>
<accession>A0A8S5RGA6</accession>
<evidence type="ECO:0000313" key="1">
    <source>
        <dbReference type="EMBL" id="DAE30162.1"/>
    </source>
</evidence>
<organism evidence="1">
    <name type="scientific">virus sp. ctQmo6</name>
    <dbReference type="NCBI Taxonomy" id="2827990"/>
    <lineage>
        <taxon>Viruses</taxon>
    </lineage>
</organism>
<sequence length="62" mass="7209">MADQKGKNIMEKIVNWLISCGYSEREAVKEANQMIERNRWDGAEKCSREFAIAMLLEDLEIC</sequence>
<proteinExistence type="predicted"/>
<reference evidence="1" key="1">
    <citation type="journal article" date="2021" name="Proc. Natl. Acad. Sci. U.S.A.">
        <title>A Catalog of Tens of Thousands of Viruses from Human Metagenomes Reveals Hidden Associations with Chronic Diseases.</title>
        <authorList>
            <person name="Tisza M.J."/>
            <person name="Buck C.B."/>
        </authorList>
    </citation>
    <scope>NUCLEOTIDE SEQUENCE</scope>
    <source>
        <strain evidence="1">CtQmo6</strain>
    </source>
</reference>
<protein>
    <submittedName>
        <fullName evidence="1">Uncharacterized protein</fullName>
    </submittedName>
</protein>
<name>A0A8S5RGA6_9VIRU</name>